<sequence>MATQGFIELLRLADRGKKRQVSQIDPEQRWSGVAFEMLGQYFVAPLGDVAEVIYTPEWTHVPNTKAWSCGIANIRGRLLSIADLPAFVADQQSEVGRFGKVMCLTHPEHYCGVMVDQVFGIQHFNKQSYFKKSKDLNGQLEPYCQGYFMDKNKPWHVFMLRDLFNSQQFMNPSL</sequence>
<dbReference type="InterPro" id="IPR039315">
    <property type="entry name" value="CheW"/>
</dbReference>
<accession>A0A1G6M851</accession>
<dbReference type="GO" id="GO:0007165">
    <property type="term" value="P:signal transduction"/>
    <property type="evidence" value="ECO:0007669"/>
    <property type="project" value="InterPro"/>
</dbReference>
<keyword evidence="3" id="KW-1185">Reference proteome</keyword>
<organism evidence="2 3">
    <name type="scientific">Acinetobacter marinus</name>
    <dbReference type="NCBI Taxonomy" id="281375"/>
    <lineage>
        <taxon>Bacteria</taxon>
        <taxon>Pseudomonadati</taxon>
        <taxon>Pseudomonadota</taxon>
        <taxon>Gammaproteobacteria</taxon>
        <taxon>Moraxellales</taxon>
        <taxon>Moraxellaceae</taxon>
        <taxon>Acinetobacter</taxon>
    </lineage>
</organism>
<feature type="domain" description="CheW-like" evidence="1">
    <location>
        <begin position="29"/>
        <end position="169"/>
    </location>
</feature>
<evidence type="ECO:0000259" key="1">
    <source>
        <dbReference type="PROSITE" id="PS50851"/>
    </source>
</evidence>
<dbReference type="EMBL" id="FMYK01000006">
    <property type="protein sequence ID" value="SDC51673.1"/>
    <property type="molecule type" value="Genomic_DNA"/>
</dbReference>
<name>A0A1G6M851_9GAMM</name>
<dbReference type="PANTHER" id="PTHR22617">
    <property type="entry name" value="CHEMOTAXIS SENSOR HISTIDINE KINASE-RELATED"/>
    <property type="match status" value="1"/>
</dbReference>
<dbReference type="PANTHER" id="PTHR22617:SF43">
    <property type="entry name" value="PROTEIN PILI"/>
    <property type="match status" value="1"/>
</dbReference>
<dbReference type="RefSeq" id="WP_092620283.1">
    <property type="nucleotide sequence ID" value="NZ_FMYK01000006.1"/>
</dbReference>
<dbReference type="PROSITE" id="PS50851">
    <property type="entry name" value="CHEW"/>
    <property type="match status" value="1"/>
</dbReference>
<dbReference type="InterPro" id="IPR036061">
    <property type="entry name" value="CheW-like_dom_sf"/>
</dbReference>
<dbReference type="AlphaFoldDB" id="A0A1G6M851"/>
<dbReference type="GO" id="GO:0006935">
    <property type="term" value="P:chemotaxis"/>
    <property type="evidence" value="ECO:0007669"/>
    <property type="project" value="InterPro"/>
</dbReference>
<dbReference type="Proteomes" id="UP000242317">
    <property type="component" value="Unassembled WGS sequence"/>
</dbReference>
<dbReference type="GO" id="GO:0005829">
    <property type="term" value="C:cytosol"/>
    <property type="evidence" value="ECO:0007669"/>
    <property type="project" value="TreeGrafter"/>
</dbReference>
<evidence type="ECO:0000313" key="2">
    <source>
        <dbReference type="EMBL" id="SDC51673.1"/>
    </source>
</evidence>
<dbReference type="Gene3D" id="2.30.30.40">
    <property type="entry name" value="SH3 Domains"/>
    <property type="match status" value="1"/>
</dbReference>
<evidence type="ECO:0000313" key="3">
    <source>
        <dbReference type="Proteomes" id="UP000242317"/>
    </source>
</evidence>
<reference evidence="3" key="1">
    <citation type="submission" date="2016-09" db="EMBL/GenBank/DDBJ databases">
        <authorList>
            <person name="Varghese N."/>
            <person name="Submissions S."/>
        </authorList>
    </citation>
    <scope>NUCLEOTIDE SEQUENCE [LARGE SCALE GENOMIC DNA]</scope>
    <source>
        <strain evidence="3">ANC 3699</strain>
    </source>
</reference>
<dbReference type="SUPFAM" id="SSF50341">
    <property type="entry name" value="CheW-like"/>
    <property type="match status" value="1"/>
</dbReference>
<dbReference type="Gene3D" id="2.40.50.180">
    <property type="entry name" value="CheA-289, Domain 4"/>
    <property type="match status" value="1"/>
</dbReference>
<dbReference type="SMART" id="SM00260">
    <property type="entry name" value="CheW"/>
    <property type="match status" value="1"/>
</dbReference>
<dbReference type="OrthoDB" id="5298045at2"/>
<dbReference type="Pfam" id="PF01584">
    <property type="entry name" value="CheW"/>
    <property type="match status" value="1"/>
</dbReference>
<protein>
    <submittedName>
        <fullName evidence="2">Twitching motility protein PilI</fullName>
    </submittedName>
</protein>
<proteinExistence type="predicted"/>
<gene>
    <name evidence="2" type="ORF">SAMN05421749_10699</name>
</gene>
<dbReference type="InterPro" id="IPR002545">
    <property type="entry name" value="CheW-lke_dom"/>
</dbReference>